<reference evidence="1 2" key="1">
    <citation type="journal article" date="2019" name="Sci. Rep.">
        <title>Extended insight into the Mycobacterium chelonae-abscessus complex through whole genome sequencing of Mycobacterium salmoniphilum outbreak and Mycobacterium salmoniphilum-like strains.</title>
        <authorList>
            <person name="Behra P.R.K."/>
            <person name="Das S."/>
            <person name="Pettersson B.M.F."/>
            <person name="Shirreff L."/>
            <person name="DuCote T."/>
            <person name="Jacobsson K.G."/>
            <person name="Ennis D.G."/>
            <person name="Kirsebom L.A."/>
        </authorList>
    </citation>
    <scope>NUCLEOTIDE SEQUENCE [LARGE SCALE GENOMIC DNA]</scope>
    <source>
        <strain evidence="1 2">DSM 45524</strain>
    </source>
</reference>
<evidence type="ECO:0008006" key="3">
    <source>
        <dbReference type="Google" id="ProtNLM"/>
    </source>
</evidence>
<accession>A0A4R5P6A4</accession>
<name>A0A4R5P6A4_9MYCO</name>
<protein>
    <recommendedName>
        <fullName evidence="3">DNA-binding protein</fullName>
    </recommendedName>
</protein>
<organism evidence="1 2">
    <name type="scientific">Mycobacteroides franklinii</name>
    <dbReference type="NCBI Taxonomy" id="948102"/>
    <lineage>
        <taxon>Bacteria</taxon>
        <taxon>Bacillati</taxon>
        <taxon>Actinomycetota</taxon>
        <taxon>Actinomycetes</taxon>
        <taxon>Mycobacteriales</taxon>
        <taxon>Mycobacteriaceae</taxon>
        <taxon>Mycobacteroides</taxon>
    </lineage>
</organism>
<sequence>MTLTIAPSPPADVLPARPRNLVSTKVAAGLVGKTEETLRRWHRGKTYDGPRPFRIGGELRWDADEMRAYVETCRT</sequence>
<evidence type="ECO:0000313" key="1">
    <source>
        <dbReference type="EMBL" id="TDH18966.1"/>
    </source>
</evidence>
<comment type="caution">
    <text evidence="1">The sequence shown here is derived from an EMBL/GenBank/DDBJ whole genome shotgun (WGS) entry which is preliminary data.</text>
</comment>
<proteinExistence type="predicted"/>
<dbReference type="RefSeq" id="WP_078332448.1">
    <property type="nucleotide sequence ID" value="NZ_MAFQ01000001.1"/>
</dbReference>
<evidence type="ECO:0000313" key="2">
    <source>
        <dbReference type="Proteomes" id="UP000295627"/>
    </source>
</evidence>
<dbReference type="Proteomes" id="UP000295627">
    <property type="component" value="Unassembled WGS sequence"/>
</dbReference>
<gene>
    <name evidence="1" type="ORF">EJ571_20495</name>
</gene>
<dbReference type="EMBL" id="RXLR01000019">
    <property type="protein sequence ID" value="TDH18966.1"/>
    <property type="molecule type" value="Genomic_DNA"/>
</dbReference>
<dbReference type="AlphaFoldDB" id="A0A4R5P6A4"/>